<keyword evidence="19" id="KW-1185">Reference proteome</keyword>
<dbReference type="CDD" id="cd00075">
    <property type="entry name" value="HATPase"/>
    <property type="match status" value="1"/>
</dbReference>
<dbReference type="EMBL" id="JAATVY010000009">
    <property type="protein sequence ID" value="NJC71059.1"/>
    <property type="molecule type" value="Genomic_DNA"/>
</dbReference>
<evidence type="ECO:0000256" key="11">
    <source>
        <dbReference type="ARBA" id="ARBA00023012"/>
    </source>
</evidence>
<feature type="domain" description="CHASE" evidence="17">
    <location>
        <begin position="150"/>
        <end position="244"/>
    </location>
</feature>
<feature type="region of interest" description="Disordered" evidence="14">
    <location>
        <begin position="157"/>
        <end position="180"/>
    </location>
</feature>
<keyword evidence="5" id="KW-0808">Transferase</keyword>
<dbReference type="InterPro" id="IPR004358">
    <property type="entry name" value="Sig_transdc_His_kin-like_C"/>
</dbReference>
<dbReference type="InterPro" id="IPR003661">
    <property type="entry name" value="HisK_dim/P_dom"/>
</dbReference>
<dbReference type="InterPro" id="IPR036097">
    <property type="entry name" value="HisK_dim/P_sf"/>
</dbReference>
<keyword evidence="6 15" id="KW-0812">Transmembrane</keyword>
<dbReference type="InterPro" id="IPR005467">
    <property type="entry name" value="His_kinase_dom"/>
</dbReference>
<dbReference type="Gene3D" id="3.30.450.20">
    <property type="entry name" value="PAS domain"/>
    <property type="match status" value="1"/>
</dbReference>
<dbReference type="PROSITE" id="PS50109">
    <property type="entry name" value="HIS_KIN"/>
    <property type="match status" value="1"/>
</dbReference>
<evidence type="ECO:0000313" key="19">
    <source>
        <dbReference type="Proteomes" id="UP000722989"/>
    </source>
</evidence>
<evidence type="ECO:0000256" key="1">
    <source>
        <dbReference type="ARBA" id="ARBA00000085"/>
    </source>
</evidence>
<dbReference type="SMART" id="SM00388">
    <property type="entry name" value="HisKA"/>
    <property type="match status" value="1"/>
</dbReference>
<dbReference type="PANTHER" id="PTHR42878">
    <property type="entry name" value="TWO-COMPONENT HISTIDINE KINASE"/>
    <property type="match status" value="1"/>
</dbReference>
<keyword evidence="12 15" id="KW-0472">Membrane</keyword>
<evidence type="ECO:0000259" key="17">
    <source>
        <dbReference type="PROSITE" id="PS50839"/>
    </source>
</evidence>
<dbReference type="SUPFAM" id="SSF47384">
    <property type="entry name" value="Homodimeric domain of signal transducing histidine kinase"/>
    <property type="match status" value="1"/>
</dbReference>
<sequence length="731" mass="77646">MEDQQTARLRRWWRSARAYAVLTAVVGVSGSLAGAAALAGADREAGRQATSRRVELARRAVTDELQRYLDTVRLVAGAAGTQPALSRDAYLELTQPLVDAKLVGATDVAYVVPATDEQVAAAQRQWRTRGVPDLQLHPVGSAREHFFTVFDRPLDGAGPPVTGEDLSQSAEPAAALDESRRGGVATLSRPYVPLRDRGLPANRRQLSFTLAAPVLRPSDAGGAGPFVGWILIELRAPALLGTILRGSPDQADGLRAAALYATDADGHEVRVAGLSRGPAGRSDVRQDVDMPVARRIWTLRATVASPGAGGAPLWVAGGGSLLTVVLAVLVAALVTVRDRARSHVLRTTGQLEADLARRKLVEAQLHHANQALAEQQNYFAALLDSLDIVVVACDNDGEVTLKNAYARRLGGPATLTHLDGTPLRDDELPLERALRAGRVDGVEVLYQGSDQWPRTMIVHGQALSATDGSRIGAVMTGYDITELRDHERELTGFAAIAAHDLKAPLAVIAAYTELLAADSTGEAAELLERINAGVGRMRALIDDLLAYASARDAVLDSVTVDLREVVADVVTARTDHLRLTPDERFPDIYVGPLPAVYADEAMVRQLVDNLVGNALKYVPPGKAARVDITGTEDDGWVRVEIADRGIGIPAAERAAVFTPFHRVQTDHAYGGTGLGLAICQRIVDRHGGQIGVTANLGGGSRFFFTLPAAIKSPDRPVAARVSAPGQLPSAA</sequence>
<dbReference type="CDD" id="cd00082">
    <property type="entry name" value="HisKA"/>
    <property type="match status" value="1"/>
</dbReference>
<feature type="transmembrane region" description="Helical" evidence="15">
    <location>
        <begin position="313"/>
        <end position="336"/>
    </location>
</feature>
<evidence type="ECO:0000256" key="7">
    <source>
        <dbReference type="ARBA" id="ARBA00022741"/>
    </source>
</evidence>
<keyword evidence="4" id="KW-0597">Phosphoprotein</keyword>
<dbReference type="InterPro" id="IPR035965">
    <property type="entry name" value="PAS-like_dom_sf"/>
</dbReference>
<dbReference type="PROSITE" id="PS50839">
    <property type="entry name" value="CHASE"/>
    <property type="match status" value="1"/>
</dbReference>
<dbReference type="InterPro" id="IPR042240">
    <property type="entry name" value="CHASE_sf"/>
</dbReference>
<dbReference type="InterPro" id="IPR050351">
    <property type="entry name" value="BphY/WalK/GraS-like"/>
</dbReference>
<comment type="caution">
    <text evidence="18">The sequence shown here is derived from an EMBL/GenBank/DDBJ whole genome shotgun (WGS) entry which is preliminary data.</text>
</comment>
<accession>A0ABX0Y121</accession>
<dbReference type="InterPro" id="IPR006189">
    <property type="entry name" value="CHASE_dom"/>
</dbReference>
<dbReference type="Proteomes" id="UP000722989">
    <property type="component" value="Unassembled WGS sequence"/>
</dbReference>
<evidence type="ECO:0000256" key="5">
    <source>
        <dbReference type="ARBA" id="ARBA00022679"/>
    </source>
</evidence>
<dbReference type="Pfam" id="PF00512">
    <property type="entry name" value="HisKA"/>
    <property type="match status" value="1"/>
</dbReference>
<dbReference type="Pfam" id="PF02518">
    <property type="entry name" value="HATPase_c"/>
    <property type="match status" value="1"/>
</dbReference>
<evidence type="ECO:0000259" key="16">
    <source>
        <dbReference type="PROSITE" id="PS50109"/>
    </source>
</evidence>
<dbReference type="SUPFAM" id="SSF55785">
    <property type="entry name" value="PYP-like sensor domain (PAS domain)"/>
    <property type="match status" value="1"/>
</dbReference>
<feature type="domain" description="Histidine kinase" evidence="16">
    <location>
        <begin position="496"/>
        <end position="710"/>
    </location>
</feature>
<comment type="subcellular location">
    <subcellularLocation>
        <location evidence="2">Cell membrane</location>
    </subcellularLocation>
</comment>
<keyword evidence="9" id="KW-0067">ATP-binding</keyword>
<comment type="catalytic activity">
    <reaction evidence="1">
        <text>ATP + protein L-histidine = ADP + protein N-phospho-L-histidine.</text>
        <dbReference type="EC" id="2.7.13.3"/>
    </reaction>
</comment>
<dbReference type="InterPro" id="IPR036890">
    <property type="entry name" value="HATPase_C_sf"/>
</dbReference>
<reference evidence="18 19" key="1">
    <citation type="submission" date="2020-03" db="EMBL/GenBank/DDBJ databases">
        <title>WGS of the type strain of Planosporangium spp.</title>
        <authorList>
            <person name="Thawai C."/>
        </authorList>
    </citation>
    <scope>NUCLEOTIDE SEQUENCE [LARGE SCALE GENOMIC DNA]</scope>
    <source>
        <strain evidence="18 19">TBRC 5610</strain>
    </source>
</reference>
<evidence type="ECO:0000313" key="18">
    <source>
        <dbReference type="EMBL" id="NJC71059.1"/>
    </source>
</evidence>
<keyword evidence="11" id="KW-0902">Two-component regulatory system</keyword>
<keyword evidence="10 15" id="KW-1133">Transmembrane helix</keyword>
<dbReference type="InterPro" id="IPR003594">
    <property type="entry name" value="HATPase_dom"/>
</dbReference>
<dbReference type="SMART" id="SM00387">
    <property type="entry name" value="HATPase_c"/>
    <property type="match status" value="1"/>
</dbReference>
<gene>
    <name evidence="18" type="ORF">HC031_15260</name>
</gene>
<evidence type="ECO:0000256" key="14">
    <source>
        <dbReference type="SAM" id="MobiDB-lite"/>
    </source>
</evidence>
<evidence type="ECO:0000256" key="9">
    <source>
        <dbReference type="ARBA" id="ARBA00022840"/>
    </source>
</evidence>
<name>A0ABX0Y121_9ACTN</name>
<evidence type="ECO:0000256" key="13">
    <source>
        <dbReference type="ARBA" id="ARBA00039401"/>
    </source>
</evidence>
<dbReference type="PRINTS" id="PR00344">
    <property type="entry name" value="BCTRLSENSOR"/>
</dbReference>
<keyword evidence="8" id="KW-0418">Kinase</keyword>
<dbReference type="Gene3D" id="1.10.287.130">
    <property type="match status" value="1"/>
</dbReference>
<evidence type="ECO:0000256" key="4">
    <source>
        <dbReference type="ARBA" id="ARBA00022553"/>
    </source>
</evidence>
<feature type="transmembrane region" description="Helical" evidence="15">
    <location>
        <begin position="18"/>
        <end position="41"/>
    </location>
</feature>
<dbReference type="RefSeq" id="WP_167925959.1">
    <property type="nucleotide sequence ID" value="NZ_JAATVY010000009.1"/>
</dbReference>
<dbReference type="Gene3D" id="3.30.450.350">
    <property type="entry name" value="CHASE domain"/>
    <property type="match status" value="1"/>
</dbReference>
<protein>
    <recommendedName>
        <fullName evidence="13">Sensor-like histidine kinase SenX3</fullName>
        <ecNumber evidence="3">2.7.13.3</ecNumber>
    </recommendedName>
</protein>
<evidence type="ECO:0000256" key="6">
    <source>
        <dbReference type="ARBA" id="ARBA00022692"/>
    </source>
</evidence>
<evidence type="ECO:0000256" key="3">
    <source>
        <dbReference type="ARBA" id="ARBA00012438"/>
    </source>
</evidence>
<evidence type="ECO:0000256" key="10">
    <source>
        <dbReference type="ARBA" id="ARBA00022989"/>
    </source>
</evidence>
<dbReference type="Gene3D" id="3.30.565.10">
    <property type="entry name" value="Histidine kinase-like ATPase, C-terminal domain"/>
    <property type="match status" value="1"/>
</dbReference>
<keyword evidence="7" id="KW-0547">Nucleotide-binding</keyword>
<evidence type="ECO:0000256" key="2">
    <source>
        <dbReference type="ARBA" id="ARBA00004236"/>
    </source>
</evidence>
<dbReference type="SUPFAM" id="SSF55874">
    <property type="entry name" value="ATPase domain of HSP90 chaperone/DNA topoisomerase II/histidine kinase"/>
    <property type="match status" value="1"/>
</dbReference>
<organism evidence="18 19">
    <name type="scientific">Planosporangium thailandense</name>
    <dbReference type="NCBI Taxonomy" id="765197"/>
    <lineage>
        <taxon>Bacteria</taxon>
        <taxon>Bacillati</taxon>
        <taxon>Actinomycetota</taxon>
        <taxon>Actinomycetes</taxon>
        <taxon>Micromonosporales</taxon>
        <taxon>Micromonosporaceae</taxon>
        <taxon>Planosporangium</taxon>
    </lineage>
</organism>
<dbReference type="EC" id="2.7.13.3" evidence="3"/>
<proteinExistence type="predicted"/>
<dbReference type="PANTHER" id="PTHR42878:SF7">
    <property type="entry name" value="SENSOR HISTIDINE KINASE GLRK"/>
    <property type="match status" value="1"/>
</dbReference>
<dbReference type="Pfam" id="PF03924">
    <property type="entry name" value="CHASE"/>
    <property type="match status" value="1"/>
</dbReference>
<evidence type="ECO:0000256" key="12">
    <source>
        <dbReference type="ARBA" id="ARBA00023136"/>
    </source>
</evidence>
<evidence type="ECO:0000256" key="8">
    <source>
        <dbReference type="ARBA" id="ARBA00022777"/>
    </source>
</evidence>
<evidence type="ECO:0000256" key="15">
    <source>
        <dbReference type="SAM" id="Phobius"/>
    </source>
</evidence>